<keyword evidence="1" id="KW-1133">Transmembrane helix</keyword>
<organism evidence="3">
    <name type="scientific">Caenorhabditis brenneri</name>
    <name type="common">Nematode worm</name>
    <dbReference type="NCBI Taxonomy" id="135651"/>
    <lineage>
        <taxon>Eukaryota</taxon>
        <taxon>Metazoa</taxon>
        <taxon>Ecdysozoa</taxon>
        <taxon>Nematoda</taxon>
        <taxon>Chromadorea</taxon>
        <taxon>Rhabditida</taxon>
        <taxon>Rhabditina</taxon>
        <taxon>Rhabditomorpha</taxon>
        <taxon>Rhabditoidea</taxon>
        <taxon>Rhabditidae</taxon>
        <taxon>Peloderinae</taxon>
        <taxon>Caenorhabditis</taxon>
    </lineage>
</organism>
<protein>
    <submittedName>
        <fullName evidence="2">Uncharacterized protein</fullName>
    </submittedName>
</protein>
<dbReference type="InParanoid" id="G0MM98"/>
<keyword evidence="3" id="KW-1185">Reference proteome</keyword>
<dbReference type="HOGENOM" id="CLU_2624178_0_0_1"/>
<accession>G0MM98</accession>
<dbReference type="EMBL" id="GL379801">
    <property type="protein sequence ID" value="EGT36584.1"/>
    <property type="molecule type" value="Genomic_DNA"/>
</dbReference>
<keyword evidence="1" id="KW-0472">Membrane</keyword>
<evidence type="ECO:0000256" key="1">
    <source>
        <dbReference type="SAM" id="Phobius"/>
    </source>
</evidence>
<sequence length="78" mass="9117">MLMFILFLSLITFFLILDFVATFLFLMLNNWIFEEQGKIVYRANQKCVALPIDMTVESQSVRGRSLRDIGPKVLWQSV</sequence>
<name>G0MM98_CAEBE</name>
<dbReference type="Proteomes" id="UP000008068">
    <property type="component" value="Unassembled WGS sequence"/>
</dbReference>
<reference evidence="3" key="1">
    <citation type="submission" date="2011-07" db="EMBL/GenBank/DDBJ databases">
        <authorList>
            <consortium name="Caenorhabditis brenneri Sequencing and Analysis Consortium"/>
            <person name="Wilson R.K."/>
        </authorList>
    </citation>
    <scope>NUCLEOTIDE SEQUENCE [LARGE SCALE GENOMIC DNA]</scope>
    <source>
        <strain evidence="3">PB2801</strain>
    </source>
</reference>
<evidence type="ECO:0000313" key="2">
    <source>
        <dbReference type="EMBL" id="EGT36584.1"/>
    </source>
</evidence>
<feature type="transmembrane region" description="Helical" evidence="1">
    <location>
        <begin position="6"/>
        <end position="28"/>
    </location>
</feature>
<dbReference type="AlphaFoldDB" id="G0MM98"/>
<proteinExistence type="predicted"/>
<keyword evidence="1" id="KW-0812">Transmembrane</keyword>
<gene>
    <name evidence="2" type="ORF">CAEBREN_02207</name>
</gene>
<evidence type="ECO:0000313" key="3">
    <source>
        <dbReference type="Proteomes" id="UP000008068"/>
    </source>
</evidence>